<dbReference type="Pfam" id="PF01300">
    <property type="entry name" value="Sua5_yciO_yrdC"/>
    <property type="match status" value="1"/>
</dbReference>
<dbReference type="GO" id="GO:0006450">
    <property type="term" value="P:regulation of translational fidelity"/>
    <property type="evidence" value="ECO:0007669"/>
    <property type="project" value="TreeGrafter"/>
</dbReference>
<dbReference type="PANTHER" id="PTHR17490">
    <property type="entry name" value="SUA5"/>
    <property type="match status" value="1"/>
</dbReference>
<evidence type="ECO:0000313" key="8">
    <source>
        <dbReference type="EMBL" id="VAW50931.1"/>
    </source>
</evidence>
<sequence length="183" mass="20452">MASDFSIRHAAHIIKIGGIIAYPTDTIYGLGCDPYNACAIDNLNAIKQRPTNKSFILLAGSIQQIEPLLVINKQQKNLIEKTLEPTSWVIEANQYAPSWLTDKKNTLTIRLSKNKTVQKLCAALNRAIISTSANPATKTPAKNSLELHQYFHCNIDKILATQKKLTAKPSKIIRLCDNYIIRH</sequence>
<comment type="catalytic activity">
    <reaction evidence="6">
        <text>L-threonine + hydrogencarbonate + ATP = L-threonylcarbamoyladenylate + diphosphate + H2O</text>
        <dbReference type="Rhea" id="RHEA:36407"/>
        <dbReference type="ChEBI" id="CHEBI:15377"/>
        <dbReference type="ChEBI" id="CHEBI:17544"/>
        <dbReference type="ChEBI" id="CHEBI:30616"/>
        <dbReference type="ChEBI" id="CHEBI:33019"/>
        <dbReference type="ChEBI" id="CHEBI:57926"/>
        <dbReference type="ChEBI" id="CHEBI:73682"/>
        <dbReference type="EC" id="2.7.7.87"/>
    </reaction>
</comment>
<keyword evidence="5" id="KW-0808">Transferase</keyword>
<evidence type="ECO:0000256" key="4">
    <source>
        <dbReference type="ARBA" id="ARBA00022490"/>
    </source>
</evidence>
<comment type="subcellular location">
    <subcellularLocation>
        <location evidence="1">Cytoplasm</location>
    </subcellularLocation>
</comment>
<dbReference type="PROSITE" id="PS51163">
    <property type="entry name" value="YRDC"/>
    <property type="match status" value="1"/>
</dbReference>
<feature type="domain" description="YrdC-like" evidence="7">
    <location>
        <begin position="4"/>
        <end position="183"/>
    </location>
</feature>
<evidence type="ECO:0000256" key="5">
    <source>
        <dbReference type="ARBA" id="ARBA00022679"/>
    </source>
</evidence>
<dbReference type="EMBL" id="UOFD01000021">
    <property type="protein sequence ID" value="VAW50931.1"/>
    <property type="molecule type" value="Genomic_DNA"/>
</dbReference>
<dbReference type="GO" id="GO:0005737">
    <property type="term" value="C:cytoplasm"/>
    <property type="evidence" value="ECO:0007669"/>
    <property type="project" value="UniProtKB-SubCell"/>
</dbReference>
<dbReference type="EC" id="2.7.7.87" evidence="3"/>
<dbReference type="InterPro" id="IPR017945">
    <property type="entry name" value="DHBP_synth_RibB-like_a/b_dom"/>
</dbReference>
<dbReference type="GO" id="GO:0000049">
    <property type="term" value="F:tRNA binding"/>
    <property type="evidence" value="ECO:0007669"/>
    <property type="project" value="TreeGrafter"/>
</dbReference>
<dbReference type="InterPro" id="IPR050156">
    <property type="entry name" value="TC-AMP_synthase_SUA5"/>
</dbReference>
<organism evidence="8">
    <name type="scientific">hydrothermal vent metagenome</name>
    <dbReference type="NCBI Taxonomy" id="652676"/>
    <lineage>
        <taxon>unclassified sequences</taxon>
        <taxon>metagenomes</taxon>
        <taxon>ecological metagenomes</taxon>
    </lineage>
</organism>
<dbReference type="NCBIfam" id="TIGR00057">
    <property type="entry name" value="L-threonylcarbamoyladenylate synthase"/>
    <property type="match status" value="1"/>
</dbReference>
<comment type="similarity">
    <text evidence="2">Belongs to the SUA5 family.</text>
</comment>
<reference evidence="8" key="1">
    <citation type="submission" date="2018-06" db="EMBL/GenBank/DDBJ databases">
        <authorList>
            <person name="Zhirakovskaya E."/>
        </authorList>
    </citation>
    <scope>NUCLEOTIDE SEQUENCE</scope>
</reference>
<evidence type="ECO:0000256" key="1">
    <source>
        <dbReference type="ARBA" id="ARBA00004496"/>
    </source>
</evidence>
<dbReference type="GO" id="GO:0003725">
    <property type="term" value="F:double-stranded RNA binding"/>
    <property type="evidence" value="ECO:0007669"/>
    <property type="project" value="InterPro"/>
</dbReference>
<gene>
    <name evidence="8" type="ORF">MNBD_GAMMA06-1614</name>
</gene>
<keyword evidence="4" id="KW-0963">Cytoplasm</keyword>
<evidence type="ECO:0000256" key="2">
    <source>
        <dbReference type="ARBA" id="ARBA00007663"/>
    </source>
</evidence>
<evidence type="ECO:0000256" key="3">
    <source>
        <dbReference type="ARBA" id="ARBA00012584"/>
    </source>
</evidence>
<evidence type="ECO:0000256" key="6">
    <source>
        <dbReference type="ARBA" id="ARBA00048366"/>
    </source>
</evidence>
<name>A0A3B0W6J7_9ZZZZ</name>
<dbReference type="PANTHER" id="PTHR17490:SF18">
    <property type="entry name" value="THREONYLCARBAMOYL-AMP SYNTHASE"/>
    <property type="match status" value="1"/>
</dbReference>
<protein>
    <recommendedName>
        <fullName evidence="3">L-threonylcarbamoyladenylate synthase</fullName>
        <ecNumber evidence="3">2.7.7.87</ecNumber>
    </recommendedName>
</protein>
<accession>A0A3B0W6J7</accession>
<dbReference type="SUPFAM" id="SSF55821">
    <property type="entry name" value="YrdC/RibB"/>
    <property type="match status" value="1"/>
</dbReference>
<evidence type="ECO:0000259" key="7">
    <source>
        <dbReference type="PROSITE" id="PS51163"/>
    </source>
</evidence>
<proteinExistence type="inferred from homology"/>
<dbReference type="AlphaFoldDB" id="A0A3B0W6J7"/>
<dbReference type="Gene3D" id="3.90.870.10">
    <property type="entry name" value="DHBP synthase"/>
    <property type="match status" value="1"/>
</dbReference>
<dbReference type="InterPro" id="IPR006070">
    <property type="entry name" value="Sua5-like_dom"/>
</dbReference>
<dbReference type="GO" id="GO:0061710">
    <property type="term" value="F:L-threonylcarbamoyladenylate synthase"/>
    <property type="evidence" value="ECO:0007669"/>
    <property type="project" value="UniProtKB-EC"/>
</dbReference>